<comment type="activity regulation">
    <text evidence="11">Allosterically activated by GTP, when glutamine is the substrate; GTP has no effect on the reaction when ammonia is the substrate. The allosteric effector GTP functions by stabilizing the protein conformation that binds the tetrahedral intermediate(s) formed during glutamine hydrolysis. Inhibited by the product CTP, via allosteric rather than competitive inhibition.</text>
</comment>
<evidence type="ECO:0000256" key="5">
    <source>
        <dbReference type="ARBA" id="ARBA00022741"/>
    </source>
</evidence>
<dbReference type="InterPro" id="IPR017456">
    <property type="entry name" value="CTP_synthase_N"/>
</dbReference>
<dbReference type="Gene3D" id="3.40.50.880">
    <property type="match status" value="1"/>
</dbReference>
<dbReference type="PATRIC" id="fig|743698.3.peg.239"/>
<dbReference type="InterPro" id="IPR017926">
    <property type="entry name" value="GATASE"/>
</dbReference>
<evidence type="ECO:0000256" key="4">
    <source>
        <dbReference type="ARBA" id="ARBA00022723"/>
    </source>
</evidence>
<dbReference type="GO" id="GO:0004359">
    <property type="term" value="F:glutaminase activity"/>
    <property type="evidence" value="ECO:0007669"/>
    <property type="project" value="RHEA"/>
</dbReference>
<dbReference type="InterPro" id="IPR033828">
    <property type="entry name" value="GATase1_CTP_Synthase"/>
</dbReference>
<comment type="similarity">
    <text evidence="2 11">Belongs to the CTP synthase family.</text>
</comment>
<dbReference type="SUPFAM" id="SSF52317">
    <property type="entry name" value="Class I glutamine amidotransferase-like"/>
    <property type="match status" value="1"/>
</dbReference>
<dbReference type="GO" id="GO:0003883">
    <property type="term" value="F:CTP synthase activity"/>
    <property type="evidence" value="ECO:0007669"/>
    <property type="project" value="UniProtKB-UniRule"/>
</dbReference>
<feature type="binding site" evidence="11">
    <location>
        <begin position="14"/>
        <end position="19"/>
    </location>
    <ligand>
        <name>ATP</name>
        <dbReference type="ChEBI" id="CHEBI:30616"/>
    </ligand>
</feature>
<reference evidence="15" key="2">
    <citation type="submission" date="2015-06" db="EMBL/GenBank/DDBJ databases">
        <title>Complete genome sequence of Spiroplasma eriocheiris TDA-040725-5 (DSM 21848).</title>
        <authorList>
            <person name="Lo W.-S."/>
            <person name="Kuo C.-H."/>
        </authorList>
    </citation>
    <scope>NUCLEOTIDE SEQUENCE [LARGE SCALE GENOMIC DNA]</scope>
    <source>
        <strain evidence="15">TDA-040725-5</strain>
    </source>
</reference>
<proteinExistence type="inferred from homology"/>
<dbReference type="PANTHER" id="PTHR11550:SF0">
    <property type="entry name" value="CTP SYNTHASE-RELATED"/>
    <property type="match status" value="1"/>
</dbReference>
<dbReference type="PROSITE" id="PS51273">
    <property type="entry name" value="GATASE_TYPE_1"/>
    <property type="match status" value="1"/>
</dbReference>
<comment type="catalytic activity">
    <reaction evidence="11">
        <text>L-glutamine + H2O = L-glutamate + NH4(+)</text>
        <dbReference type="Rhea" id="RHEA:15889"/>
        <dbReference type="ChEBI" id="CHEBI:15377"/>
        <dbReference type="ChEBI" id="CHEBI:28938"/>
        <dbReference type="ChEBI" id="CHEBI:29985"/>
        <dbReference type="ChEBI" id="CHEBI:58359"/>
    </reaction>
</comment>
<evidence type="ECO:0000313" key="15">
    <source>
        <dbReference type="Proteomes" id="UP000035661"/>
    </source>
</evidence>
<keyword evidence="8 11" id="KW-0315">Glutamine amidotransferase</keyword>
<dbReference type="InterPro" id="IPR029062">
    <property type="entry name" value="Class_I_gatase-like"/>
</dbReference>
<feature type="active site" description="Nucleophile; for glutamine hydrolysis" evidence="11">
    <location>
        <position position="381"/>
    </location>
</feature>
<feature type="binding site" evidence="11">
    <location>
        <begin position="188"/>
        <end position="193"/>
    </location>
    <ligand>
        <name>CTP</name>
        <dbReference type="ChEBI" id="CHEBI:37563"/>
        <note>allosteric inhibitor</note>
    </ligand>
</feature>
<feature type="binding site" evidence="11">
    <location>
        <position position="461"/>
    </location>
    <ligand>
        <name>L-glutamine</name>
        <dbReference type="ChEBI" id="CHEBI:58359"/>
    </ligand>
</feature>
<feature type="binding site" evidence="11">
    <location>
        <begin position="188"/>
        <end position="193"/>
    </location>
    <ligand>
        <name>UTP</name>
        <dbReference type="ChEBI" id="CHEBI:46398"/>
    </ligand>
</feature>
<feature type="region of interest" description="Amidoligase domain" evidence="11">
    <location>
        <begin position="1"/>
        <end position="267"/>
    </location>
</feature>
<comment type="subunit">
    <text evidence="11">Homotetramer.</text>
</comment>
<dbReference type="AlphaFoldDB" id="A0A0H3XH00"/>
<feature type="binding site" evidence="11">
    <location>
        <position position="242"/>
    </location>
    <ligand>
        <name>ATP</name>
        <dbReference type="ChEBI" id="CHEBI:30616"/>
    </ligand>
</feature>
<feature type="active site" evidence="11">
    <location>
        <position position="508"/>
    </location>
</feature>
<evidence type="ECO:0000256" key="7">
    <source>
        <dbReference type="ARBA" id="ARBA00022842"/>
    </source>
</evidence>
<keyword evidence="4 11" id="KW-0479">Metal-binding</keyword>
<dbReference type="Pfam" id="PF06418">
    <property type="entry name" value="CTP_synth_N"/>
    <property type="match status" value="1"/>
</dbReference>
<gene>
    <name evidence="11 14" type="primary">pyrG</name>
    <name evidence="14" type="ORF">SERIO_v1c02370</name>
</gene>
<keyword evidence="7 11" id="KW-0460">Magnesium</keyword>
<comment type="catalytic activity">
    <reaction evidence="11">
        <text>UTP + NH4(+) + ATP = CTP + ADP + phosphate + 2 H(+)</text>
        <dbReference type="Rhea" id="RHEA:16597"/>
        <dbReference type="ChEBI" id="CHEBI:15378"/>
        <dbReference type="ChEBI" id="CHEBI:28938"/>
        <dbReference type="ChEBI" id="CHEBI:30616"/>
        <dbReference type="ChEBI" id="CHEBI:37563"/>
        <dbReference type="ChEBI" id="CHEBI:43474"/>
        <dbReference type="ChEBI" id="CHEBI:46398"/>
        <dbReference type="ChEBI" id="CHEBI:456216"/>
    </reaction>
</comment>
<dbReference type="GO" id="GO:0044210">
    <property type="term" value="P:'de novo' CTP biosynthetic process"/>
    <property type="evidence" value="ECO:0007669"/>
    <property type="project" value="UniProtKB-UniRule"/>
</dbReference>
<feature type="binding site" evidence="11">
    <location>
        <position position="13"/>
    </location>
    <ligand>
        <name>CTP</name>
        <dbReference type="ChEBI" id="CHEBI:37563"/>
        <note>allosteric inhibitor</note>
    </ligand>
</feature>
<keyword evidence="3 11" id="KW-0436">Ligase</keyword>
<keyword evidence="9 11" id="KW-0665">Pyrimidine biosynthesis</keyword>
<feature type="binding site" evidence="11">
    <location>
        <begin position="148"/>
        <end position="150"/>
    </location>
    <ligand>
        <name>CTP</name>
        <dbReference type="ChEBI" id="CHEBI:37563"/>
        <note>allosteric inhibitor</note>
    </ligand>
</feature>
<accession>A0A0H3XH00</accession>
<evidence type="ECO:0000256" key="3">
    <source>
        <dbReference type="ARBA" id="ARBA00022598"/>
    </source>
</evidence>
<dbReference type="FunFam" id="3.40.50.300:FF:000009">
    <property type="entry name" value="CTP synthase"/>
    <property type="match status" value="1"/>
</dbReference>
<dbReference type="NCBIfam" id="TIGR00337">
    <property type="entry name" value="PyrG"/>
    <property type="match status" value="1"/>
</dbReference>
<evidence type="ECO:0000256" key="11">
    <source>
        <dbReference type="HAMAP-Rule" id="MF_01227"/>
    </source>
</evidence>
<evidence type="ECO:0000259" key="13">
    <source>
        <dbReference type="Pfam" id="PF06418"/>
    </source>
</evidence>
<feature type="binding site" evidence="11">
    <location>
        <position position="405"/>
    </location>
    <ligand>
        <name>L-glutamine</name>
        <dbReference type="ChEBI" id="CHEBI:58359"/>
    </ligand>
</feature>
<feature type="binding site" evidence="11">
    <location>
        <position position="354"/>
    </location>
    <ligand>
        <name>L-glutamine</name>
        <dbReference type="ChEBI" id="CHEBI:58359"/>
    </ligand>
</feature>
<dbReference type="SUPFAM" id="SSF52540">
    <property type="entry name" value="P-loop containing nucleoside triphosphate hydrolases"/>
    <property type="match status" value="1"/>
</dbReference>
<dbReference type="RefSeq" id="WP_047791095.1">
    <property type="nucleotide sequence ID" value="NZ_CP011856.1"/>
</dbReference>
<feature type="domain" description="Glutamine amidotransferase" evidence="12">
    <location>
        <begin position="302"/>
        <end position="525"/>
    </location>
</feature>
<dbReference type="GO" id="GO:0042802">
    <property type="term" value="F:identical protein binding"/>
    <property type="evidence" value="ECO:0007669"/>
    <property type="project" value="TreeGrafter"/>
</dbReference>
<dbReference type="GO" id="GO:0005829">
    <property type="term" value="C:cytosol"/>
    <property type="evidence" value="ECO:0007669"/>
    <property type="project" value="TreeGrafter"/>
</dbReference>
<dbReference type="GO" id="GO:0097268">
    <property type="term" value="C:cytoophidium"/>
    <property type="evidence" value="ECO:0007669"/>
    <property type="project" value="UniProtKB-ARBA"/>
</dbReference>
<organism evidence="14 15">
    <name type="scientific">Spiroplasma eriocheiris</name>
    <dbReference type="NCBI Taxonomy" id="315358"/>
    <lineage>
        <taxon>Bacteria</taxon>
        <taxon>Bacillati</taxon>
        <taxon>Mycoplasmatota</taxon>
        <taxon>Mollicutes</taxon>
        <taxon>Entomoplasmatales</taxon>
        <taxon>Spiroplasmataceae</taxon>
        <taxon>Spiroplasma</taxon>
    </lineage>
</organism>
<feature type="domain" description="CTP synthase N-terminal" evidence="13">
    <location>
        <begin position="3"/>
        <end position="267"/>
    </location>
</feature>
<feature type="binding site" evidence="11">
    <location>
        <position position="224"/>
    </location>
    <ligand>
        <name>UTP</name>
        <dbReference type="ChEBI" id="CHEBI:46398"/>
    </ligand>
</feature>
<protein>
    <recommendedName>
        <fullName evidence="11">CTP synthase</fullName>
        <ecNumber evidence="11">6.3.4.2</ecNumber>
    </recommendedName>
    <alternativeName>
        <fullName evidence="11">Cytidine 5'-triphosphate synthase</fullName>
    </alternativeName>
    <alternativeName>
        <fullName evidence="11">Cytidine triphosphate synthetase</fullName>
        <shortName evidence="11">CTP synthetase</shortName>
        <shortName evidence="11">CTPS</shortName>
    </alternativeName>
    <alternativeName>
        <fullName evidence="11">UTP--ammonia ligase</fullName>
    </alternativeName>
</protein>
<evidence type="ECO:0000259" key="12">
    <source>
        <dbReference type="Pfam" id="PF00117"/>
    </source>
</evidence>
<dbReference type="PANTHER" id="PTHR11550">
    <property type="entry name" value="CTP SYNTHASE"/>
    <property type="match status" value="1"/>
</dbReference>
<feature type="active site" evidence="11">
    <location>
        <position position="506"/>
    </location>
</feature>
<feature type="binding site" evidence="11">
    <location>
        <position position="71"/>
    </location>
    <ligand>
        <name>ATP</name>
        <dbReference type="ChEBI" id="CHEBI:30616"/>
    </ligand>
</feature>
<evidence type="ECO:0000313" key="14">
    <source>
        <dbReference type="EMBL" id="AKM53823.1"/>
    </source>
</evidence>
<reference evidence="14 15" key="1">
    <citation type="journal article" date="2015" name="Genome Biol. Evol.">
        <title>Found and Lost: The Fates of Horizontally Acquired Genes in Arthropod-Symbiotic Spiroplasma.</title>
        <authorList>
            <person name="Lo W.S."/>
            <person name="Gasparich G.E."/>
            <person name="Kuo C.H."/>
        </authorList>
    </citation>
    <scope>NUCLEOTIDE SEQUENCE [LARGE SCALE GENOMIC DNA]</scope>
    <source>
        <strain evidence="15">TDA-040725-5</strain>
    </source>
</reference>
<keyword evidence="15" id="KW-1185">Reference proteome</keyword>
<feature type="binding site" evidence="11">
    <location>
        <position position="71"/>
    </location>
    <ligand>
        <name>Mg(2+)</name>
        <dbReference type="ChEBI" id="CHEBI:18420"/>
    </ligand>
</feature>
<keyword evidence="5 11" id="KW-0547">Nucleotide-binding</keyword>
<dbReference type="CDD" id="cd03113">
    <property type="entry name" value="CTPS_N"/>
    <property type="match status" value="1"/>
</dbReference>
<evidence type="ECO:0000256" key="8">
    <source>
        <dbReference type="ARBA" id="ARBA00022962"/>
    </source>
</evidence>
<feature type="binding site" evidence="11">
    <location>
        <position position="13"/>
    </location>
    <ligand>
        <name>UTP</name>
        <dbReference type="ChEBI" id="CHEBI:46398"/>
    </ligand>
</feature>
<dbReference type="UniPathway" id="UPA00159">
    <property type="reaction ID" value="UER00277"/>
</dbReference>
<dbReference type="NCBIfam" id="NF003792">
    <property type="entry name" value="PRK05380.1"/>
    <property type="match status" value="1"/>
</dbReference>
<dbReference type="KEGG" id="seri:SERIO_v1c02370"/>
<dbReference type="InterPro" id="IPR027417">
    <property type="entry name" value="P-loop_NTPase"/>
</dbReference>
<comment type="miscellaneous">
    <text evidence="11">CTPSs have evolved a hybrid strategy for distinguishing between UTP and CTP. The overlapping regions of the product feedback inhibitory and substrate sites recognize a common feature in both compounds, the triphosphate moiety. To differentiate isosteric substrate and product pyrimidine rings, an additional pocket far from the expected kinase/ligase catalytic site, specifically recognizes the cytosine and ribose portions of the product inhibitor.</text>
</comment>
<dbReference type="Proteomes" id="UP000035661">
    <property type="component" value="Chromosome"/>
</dbReference>
<evidence type="ECO:0000256" key="10">
    <source>
        <dbReference type="ARBA" id="ARBA00047781"/>
    </source>
</evidence>
<evidence type="ECO:0000256" key="6">
    <source>
        <dbReference type="ARBA" id="ARBA00022840"/>
    </source>
</evidence>
<dbReference type="FunFam" id="3.40.50.880:FF:000002">
    <property type="entry name" value="CTP synthase"/>
    <property type="match status" value="1"/>
</dbReference>
<evidence type="ECO:0000256" key="2">
    <source>
        <dbReference type="ARBA" id="ARBA00007533"/>
    </source>
</evidence>
<dbReference type="GO" id="GO:0046872">
    <property type="term" value="F:metal ion binding"/>
    <property type="evidence" value="ECO:0007669"/>
    <property type="project" value="UniProtKB-KW"/>
</dbReference>
<keyword evidence="6 11" id="KW-0067">ATP-binding</keyword>
<comment type="pathway">
    <text evidence="1 11">Pyrimidine metabolism; CTP biosynthesis via de novo pathway; CTP from UDP: step 2/2.</text>
</comment>
<sequence>MTKYIFVTGGVVSGLGKGITASSIGVLLKASGLKIFMQKFDPYLNVDPGTMSPYQHGEVYVTADGGETDLDLGHYERFIDENLTKESNITSGFIYKNVIEKERRGEYDGRTVQVVPHITNEIKNKVYSAAKNSQADVIITEIGGTVGDIESLPFIEAIRQVRIEKGRENVIFMHVSLVPYIAASKESKTKPTQHSVRELLSFGIQPDIIVARTEQPLDESVLAKIALFCNVELQNVLVANDAKTIYEVPLHMYEQNAQLSVAKLLNLKLPRTDISQWNRFVNQIHNSQAEIVIKLVGKYVELPDAYLSVMESLHIAGYENNVKVKIDWIKADDVYEDNCSELLAGASGILVPGGFGERGFEGKILAVQYAREHNIPFLGICFGMQAAVVEFARNVCKIQGANSSEFGETPNPVIDLIRGKNKDEARGGTLRLGNYKATLLKGSLAAQLYQQEEVWERHRHRYEFNNDYRKLLQDYGMIFSGIYQEKDLVEIIEIPSHRFFIASQYHPEFTSRPNKPNPLFNGFVKAVIDYNNSK</sequence>
<comment type="catalytic activity">
    <reaction evidence="10 11">
        <text>UTP + L-glutamine + ATP + H2O = CTP + L-glutamate + ADP + phosphate + 2 H(+)</text>
        <dbReference type="Rhea" id="RHEA:26426"/>
        <dbReference type="ChEBI" id="CHEBI:15377"/>
        <dbReference type="ChEBI" id="CHEBI:15378"/>
        <dbReference type="ChEBI" id="CHEBI:29985"/>
        <dbReference type="ChEBI" id="CHEBI:30616"/>
        <dbReference type="ChEBI" id="CHEBI:37563"/>
        <dbReference type="ChEBI" id="CHEBI:43474"/>
        <dbReference type="ChEBI" id="CHEBI:46398"/>
        <dbReference type="ChEBI" id="CHEBI:58359"/>
        <dbReference type="ChEBI" id="CHEBI:456216"/>
        <dbReference type="EC" id="6.3.4.2"/>
    </reaction>
</comment>
<dbReference type="EMBL" id="CP011856">
    <property type="protein sequence ID" value="AKM53823.1"/>
    <property type="molecule type" value="Genomic_DNA"/>
</dbReference>
<dbReference type="Pfam" id="PF00117">
    <property type="entry name" value="GATase"/>
    <property type="match status" value="1"/>
</dbReference>
<dbReference type="InterPro" id="IPR004468">
    <property type="entry name" value="CTP_synthase"/>
</dbReference>
<feature type="binding site" evidence="11">
    <location>
        <begin position="382"/>
        <end position="385"/>
    </location>
    <ligand>
        <name>L-glutamine</name>
        <dbReference type="ChEBI" id="CHEBI:58359"/>
    </ligand>
</feature>
<feature type="binding site" evidence="11">
    <location>
        <position position="54"/>
    </location>
    <ligand>
        <name>L-glutamine</name>
        <dbReference type="ChEBI" id="CHEBI:58359"/>
    </ligand>
</feature>
<feature type="binding site" evidence="11">
    <location>
        <position position="224"/>
    </location>
    <ligand>
        <name>CTP</name>
        <dbReference type="ChEBI" id="CHEBI:37563"/>
        <note>allosteric inhibitor</note>
    </ligand>
</feature>
<evidence type="ECO:0000256" key="1">
    <source>
        <dbReference type="ARBA" id="ARBA00005171"/>
    </source>
</evidence>
<comment type="function">
    <text evidence="11">Catalyzes the ATP-dependent amination of UTP to CTP with either L-glutamine or ammonia as the source of nitrogen. Regulates intracellular CTP levels through interactions with the four ribonucleotide triphosphates.</text>
</comment>
<dbReference type="Gene3D" id="3.40.50.300">
    <property type="entry name" value="P-loop containing nucleotide triphosphate hydrolases"/>
    <property type="match status" value="1"/>
</dbReference>
<name>A0A0H3XH00_9MOLU</name>
<dbReference type="EC" id="6.3.4.2" evidence="11"/>
<dbReference type="HAMAP" id="MF_01227">
    <property type="entry name" value="PyrG"/>
    <property type="match status" value="1"/>
</dbReference>
<comment type="caution">
    <text evidence="11">Lacks conserved residue(s) required for the propagation of feature annotation.</text>
</comment>
<dbReference type="STRING" id="315358.SERIO_v1c02370"/>
<dbReference type="CDD" id="cd01746">
    <property type="entry name" value="GATase1_CTP_Synthase"/>
    <property type="match status" value="1"/>
</dbReference>
<evidence type="ECO:0000256" key="9">
    <source>
        <dbReference type="ARBA" id="ARBA00022975"/>
    </source>
</evidence>
<feature type="binding site" evidence="11">
    <location>
        <position position="141"/>
    </location>
    <ligand>
        <name>Mg(2+)</name>
        <dbReference type="ChEBI" id="CHEBI:18420"/>
    </ligand>
</feature>
<dbReference type="GO" id="GO:0019856">
    <property type="term" value="P:pyrimidine nucleobase biosynthetic process"/>
    <property type="evidence" value="ECO:0007669"/>
    <property type="project" value="TreeGrafter"/>
</dbReference>
<dbReference type="GO" id="GO:0005524">
    <property type="term" value="F:ATP binding"/>
    <property type="evidence" value="ECO:0007669"/>
    <property type="project" value="UniProtKB-KW"/>
</dbReference>